<feature type="compositionally biased region" description="Basic and acidic residues" evidence="1">
    <location>
        <begin position="87"/>
        <end position="98"/>
    </location>
</feature>
<name>A0A814PPM3_9BILA</name>
<dbReference type="AlphaFoldDB" id="A0A814PPM3"/>
<dbReference type="OrthoDB" id="10003658at2759"/>
<dbReference type="InterPro" id="IPR013087">
    <property type="entry name" value="Znf_C2H2_type"/>
</dbReference>
<gene>
    <name evidence="3" type="ORF">GPM918_LOCUS19128</name>
    <name evidence="4" type="ORF">SRO942_LOCUS19126</name>
</gene>
<feature type="compositionally biased region" description="Basic residues" evidence="1">
    <location>
        <begin position="67"/>
        <end position="77"/>
    </location>
</feature>
<dbReference type="EMBL" id="CAJNOQ010005709">
    <property type="protein sequence ID" value="CAF1108840.1"/>
    <property type="molecule type" value="Genomic_DNA"/>
</dbReference>
<evidence type="ECO:0000313" key="5">
    <source>
        <dbReference type="Proteomes" id="UP000663829"/>
    </source>
</evidence>
<evidence type="ECO:0000313" key="4">
    <source>
        <dbReference type="EMBL" id="CAF3873362.1"/>
    </source>
</evidence>
<dbReference type="PANTHER" id="PTHR46954:SF1">
    <property type="entry name" value="C2H2-TYPE DOMAIN-CONTAINING PROTEIN"/>
    <property type="match status" value="1"/>
</dbReference>
<evidence type="ECO:0000259" key="2">
    <source>
        <dbReference type="PROSITE" id="PS00028"/>
    </source>
</evidence>
<evidence type="ECO:0000313" key="3">
    <source>
        <dbReference type="EMBL" id="CAF1108840.1"/>
    </source>
</evidence>
<accession>A0A814PPM3</accession>
<reference evidence="3" key="1">
    <citation type="submission" date="2021-02" db="EMBL/GenBank/DDBJ databases">
        <authorList>
            <person name="Nowell W R."/>
        </authorList>
    </citation>
    <scope>NUCLEOTIDE SEQUENCE</scope>
</reference>
<feature type="compositionally biased region" description="Acidic residues" evidence="1">
    <location>
        <begin position="909"/>
        <end position="921"/>
    </location>
</feature>
<sequence>MFACEEHFCSIKLYIAHHSGQVEWNALKHNEERVREKIEEYLETYNRSGAAGLPLEMSQSAKRKLAVKKKMERKRRHSDSDVDDNEKEQMPIIEKEIDAADEEEEEWTTGTHSQPATVTQTASNAPPLKGTITILPDGRKVYKYPRKKERSNRVRAPAQELVNCELKTINEQIVSLVQIKNMGLSTADTKKQLKKLFDERKKKTMELKRLRAQQITKANFRKKRKLIVEQLCEKNPEIAKELNKVHKRNTSRPSTEEQCPDLLKIIEEIARCGGATDNNRRSEQYRPCLTLEDLRETIKQRGYDIKQTTSYYRLVPRRAASIDGRRHVRTVPVRLRSAAQTNDPVNNHEDTHFATATIRYIKDLASIFGNEVVFFLSQNNKCKVPIGLPAAKIQAPMLMHLDYDIKEPESRNARIAPRHQLTPSVYAACIINPDGDVGYAGPTYIAIRSAKHDLSDAPAHSKDFDTLVKLKEFEKACRDIHGNVKPIVIITVDGTPDDNPRFTKTLIGAIGKFRKYNLDALFVLTHAPGQSTYHVVERRMSPLAQDLAGLILPHDHFGTHLDGNGMTINQELERTNFKRAGEVLAEVWRGSVLDDYPVVSEYIEPTGKTDDEQREFGVNSAMESLMKRLCIAEEEGVEISENTSDEYFLEKCRVKTAQLEEELTNESVKYELDEYWCGTHVLQTQYTIQIVRCNDPLCCGKWRSNYVQIFPHRFLPPPMPFERTPLGIIMAKEDKMKNQFYGSLFHRIQFHGVVIQYTLNDQLPFDYCCSSVKKDLKKRVCKICKQYIPSTYRMKQHYKIHEQYQQYLEEKEEDVRDDLFALLAQSEILSKLDSETEQGAVVFSDMLDWLKSDFEELDIQEQAKERSKKPASWEKRSVITEPTDTWSDQILSNLTLKEDNGQSEKPQEEQGDQEEEDELDDWERVDALLTENKG</sequence>
<feature type="compositionally biased region" description="Basic and acidic residues" evidence="1">
    <location>
        <begin position="896"/>
        <end position="908"/>
    </location>
</feature>
<comment type="caution">
    <text evidence="3">The sequence shown here is derived from an EMBL/GenBank/DDBJ whole genome shotgun (WGS) entry which is preliminary data.</text>
</comment>
<protein>
    <recommendedName>
        <fullName evidence="2">C2H2-type domain-containing protein</fullName>
    </recommendedName>
</protein>
<evidence type="ECO:0000256" key="1">
    <source>
        <dbReference type="SAM" id="MobiDB-lite"/>
    </source>
</evidence>
<dbReference type="EMBL" id="CAJOBC010005710">
    <property type="protein sequence ID" value="CAF3873362.1"/>
    <property type="molecule type" value="Genomic_DNA"/>
</dbReference>
<organism evidence="3 5">
    <name type="scientific">Didymodactylos carnosus</name>
    <dbReference type="NCBI Taxonomy" id="1234261"/>
    <lineage>
        <taxon>Eukaryota</taxon>
        <taxon>Metazoa</taxon>
        <taxon>Spiralia</taxon>
        <taxon>Gnathifera</taxon>
        <taxon>Rotifera</taxon>
        <taxon>Eurotatoria</taxon>
        <taxon>Bdelloidea</taxon>
        <taxon>Philodinida</taxon>
        <taxon>Philodinidae</taxon>
        <taxon>Didymodactylos</taxon>
    </lineage>
</organism>
<dbReference type="Proteomes" id="UP000681722">
    <property type="component" value="Unassembled WGS sequence"/>
</dbReference>
<feature type="domain" description="C2H2-type" evidence="2">
    <location>
        <begin position="781"/>
        <end position="801"/>
    </location>
</feature>
<keyword evidence="5" id="KW-1185">Reference proteome</keyword>
<feature type="region of interest" description="Disordered" evidence="1">
    <location>
        <begin position="895"/>
        <end position="934"/>
    </location>
</feature>
<feature type="region of interest" description="Disordered" evidence="1">
    <location>
        <begin position="67"/>
        <end position="130"/>
    </location>
</feature>
<dbReference type="Proteomes" id="UP000663829">
    <property type="component" value="Unassembled WGS sequence"/>
</dbReference>
<dbReference type="PROSITE" id="PS00028">
    <property type="entry name" value="ZINC_FINGER_C2H2_1"/>
    <property type="match status" value="1"/>
</dbReference>
<feature type="compositionally biased region" description="Basic and acidic residues" evidence="1">
    <location>
        <begin position="922"/>
        <end position="934"/>
    </location>
</feature>
<proteinExistence type="predicted"/>
<dbReference type="PANTHER" id="PTHR46954">
    <property type="entry name" value="C2H2-TYPE DOMAIN-CONTAINING PROTEIN"/>
    <property type="match status" value="1"/>
</dbReference>
<feature type="compositionally biased region" description="Polar residues" evidence="1">
    <location>
        <begin position="108"/>
        <end position="124"/>
    </location>
</feature>